<dbReference type="InterPro" id="IPR003749">
    <property type="entry name" value="ThiS/MoaD-like"/>
</dbReference>
<keyword evidence="2" id="KW-1185">Reference proteome</keyword>
<dbReference type="PANTHER" id="PTHR34472:SF1">
    <property type="entry name" value="SULFUR CARRIER PROTEIN THIS"/>
    <property type="match status" value="1"/>
</dbReference>
<dbReference type="CDD" id="cd00565">
    <property type="entry name" value="Ubl_ThiS"/>
    <property type="match status" value="1"/>
</dbReference>
<comment type="caution">
    <text evidence="1">The sequence shown here is derived from an EMBL/GenBank/DDBJ whole genome shotgun (WGS) entry which is preliminary data.</text>
</comment>
<accession>A0A848L512</accession>
<dbReference type="Proteomes" id="UP000550729">
    <property type="component" value="Unassembled WGS sequence"/>
</dbReference>
<dbReference type="InterPro" id="IPR016155">
    <property type="entry name" value="Mopterin_synth/thiamin_S_b"/>
</dbReference>
<dbReference type="InterPro" id="IPR010035">
    <property type="entry name" value="Thi_S"/>
</dbReference>
<dbReference type="InterPro" id="IPR012675">
    <property type="entry name" value="Beta-grasp_dom_sf"/>
</dbReference>
<organism evidence="1 2">
    <name type="scientific">Gordonia asplenii</name>
    <dbReference type="NCBI Taxonomy" id="2725283"/>
    <lineage>
        <taxon>Bacteria</taxon>
        <taxon>Bacillati</taxon>
        <taxon>Actinomycetota</taxon>
        <taxon>Actinomycetes</taxon>
        <taxon>Mycobacteriales</taxon>
        <taxon>Gordoniaceae</taxon>
        <taxon>Gordonia</taxon>
    </lineage>
</organism>
<dbReference type="SUPFAM" id="SSF54285">
    <property type="entry name" value="MoaD/ThiS"/>
    <property type="match status" value="1"/>
</dbReference>
<proteinExistence type="predicted"/>
<dbReference type="Pfam" id="PF02597">
    <property type="entry name" value="ThiS"/>
    <property type="match status" value="1"/>
</dbReference>
<dbReference type="RefSeq" id="WP_170196631.1">
    <property type="nucleotide sequence ID" value="NZ_JABBNB010000031.1"/>
</dbReference>
<evidence type="ECO:0000313" key="2">
    <source>
        <dbReference type="Proteomes" id="UP000550729"/>
    </source>
</evidence>
<dbReference type="EMBL" id="JABBNB010000031">
    <property type="protein sequence ID" value="NMO04125.1"/>
    <property type="molecule type" value="Genomic_DNA"/>
</dbReference>
<dbReference type="PANTHER" id="PTHR34472">
    <property type="entry name" value="SULFUR CARRIER PROTEIN THIS"/>
    <property type="match status" value="1"/>
</dbReference>
<dbReference type="NCBIfam" id="TIGR01683">
    <property type="entry name" value="thiS"/>
    <property type="match status" value="1"/>
</dbReference>
<name>A0A848L512_9ACTN</name>
<evidence type="ECO:0000313" key="1">
    <source>
        <dbReference type="EMBL" id="NMO04125.1"/>
    </source>
</evidence>
<dbReference type="AlphaFoldDB" id="A0A848L512"/>
<dbReference type="Gene3D" id="3.10.20.30">
    <property type="match status" value="1"/>
</dbReference>
<protein>
    <submittedName>
        <fullName evidence="1">Sulfur carrier protein ThiS</fullName>
    </submittedName>
</protein>
<gene>
    <name evidence="1" type="primary">thiS</name>
    <name evidence="1" type="ORF">HH308_23185</name>
</gene>
<reference evidence="1 2" key="1">
    <citation type="submission" date="2020-04" db="EMBL/GenBank/DDBJ databases">
        <title>Gordonia sp. nov. TBRC 11910.</title>
        <authorList>
            <person name="Suriyachadkun C."/>
        </authorList>
    </citation>
    <scope>NUCLEOTIDE SEQUENCE [LARGE SCALE GENOMIC DNA]</scope>
    <source>
        <strain evidence="1 2">TBRC 11910</strain>
    </source>
</reference>
<sequence length="65" mass="6648">MTITVNGEDTDVAADVTVSLLLSQLDLPDTGIAVAVDGFVVPQGEWGRQIPIGAQVQIVTAVQGG</sequence>